<dbReference type="InterPro" id="IPR036513">
    <property type="entry name" value="STAS_dom_sf"/>
</dbReference>
<evidence type="ECO:0000313" key="2">
    <source>
        <dbReference type="EMBL" id="KUL41404.1"/>
    </source>
</evidence>
<dbReference type="SUPFAM" id="SSF52091">
    <property type="entry name" value="SpoIIaa-like"/>
    <property type="match status" value="1"/>
</dbReference>
<organism evidence="2 3">
    <name type="scientific">Actinoplanes awajinensis subsp. mycoplanecinus</name>
    <dbReference type="NCBI Taxonomy" id="135947"/>
    <lineage>
        <taxon>Bacteria</taxon>
        <taxon>Bacillati</taxon>
        <taxon>Actinomycetota</taxon>
        <taxon>Actinomycetes</taxon>
        <taxon>Micromonosporales</taxon>
        <taxon>Micromonosporaceae</taxon>
        <taxon>Actinoplanes</taxon>
    </lineage>
</organism>
<dbReference type="Gene3D" id="3.30.750.24">
    <property type="entry name" value="STAS domain"/>
    <property type="match status" value="1"/>
</dbReference>
<dbReference type="Pfam" id="PF13466">
    <property type="entry name" value="STAS_2"/>
    <property type="match status" value="1"/>
</dbReference>
<evidence type="ECO:0000313" key="3">
    <source>
        <dbReference type="Proteomes" id="UP000053244"/>
    </source>
</evidence>
<sequence length="93" mass="9794">MTTVAPAGGLRRFVFDDELTVVTAAEHRERLLATLGDGAGLRIDLSGIADLDTAGLQVLLVARNEGVRLGLPVEFADPSPAVAEVLSLTRLEL</sequence>
<feature type="domain" description="STAS" evidence="1">
    <location>
        <begin position="1"/>
        <end position="93"/>
    </location>
</feature>
<dbReference type="AlphaFoldDB" id="A0A0X3VA14"/>
<proteinExistence type="predicted"/>
<dbReference type="PANTHER" id="PTHR35849:SF2">
    <property type="entry name" value="BLR2341 PROTEIN"/>
    <property type="match status" value="1"/>
</dbReference>
<keyword evidence="3" id="KW-1185">Reference proteome</keyword>
<comment type="caution">
    <text evidence="2">The sequence shown here is derived from an EMBL/GenBank/DDBJ whole genome shotgun (WGS) entry which is preliminary data.</text>
</comment>
<dbReference type="CDD" id="cd07043">
    <property type="entry name" value="STAS_anti-anti-sigma_factors"/>
    <property type="match status" value="1"/>
</dbReference>
<dbReference type="PANTHER" id="PTHR35849">
    <property type="entry name" value="BLR2341 PROTEIN"/>
    <property type="match status" value="1"/>
</dbReference>
<name>A0A0X3VA14_9ACTN</name>
<dbReference type="Proteomes" id="UP000053244">
    <property type="component" value="Unassembled WGS sequence"/>
</dbReference>
<dbReference type="InterPro" id="IPR002645">
    <property type="entry name" value="STAS_dom"/>
</dbReference>
<dbReference type="InterPro" id="IPR052746">
    <property type="entry name" value="MlaB_ABC_Transporter"/>
</dbReference>
<dbReference type="PROSITE" id="PS50801">
    <property type="entry name" value="STAS"/>
    <property type="match status" value="1"/>
</dbReference>
<evidence type="ECO:0000259" key="1">
    <source>
        <dbReference type="PROSITE" id="PS50801"/>
    </source>
</evidence>
<accession>A0A0X3VA14</accession>
<dbReference type="InterPro" id="IPR058548">
    <property type="entry name" value="MlaB-like_STAS"/>
</dbReference>
<dbReference type="RefSeq" id="WP_198170511.1">
    <property type="nucleotide sequence ID" value="NZ_LLZH01000013.1"/>
</dbReference>
<gene>
    <name evidence="2" type="ORF">ADL15_03905</name>
</gene>
<protein>
    <recommendedName>
        <fullName evidence="1">STAS domain-containing protein</fullName>
    </recommendedName>
</protein>
<dbReference type="EMBL" id="LLZH01000013">
    <property type="protein sequence ID" value="KUL41404.1"/>
    <property type="molecule type" value="Genomic_DNA"/>
</dbReference>
<reference evidence="2 3" key="1">
    <citation type="submission" date="2015-10" db="EMBL/GenBank/DDBJ databases">
        <authorList>
            <person name="Gilbert D.G."/>
        </authorList>
    </citation>
    <scope>NUCLEOTIDE SEQUENCE [LARGE SCALE GENOMIC DNA]</scope>
    <source>
        <strain evidence="2 3">NRRL B-16712</strain>
    </source>
</reference>